<proteinExistence type="inferred from homology"/>
<comment type="subcellular location">
    <subcellularLocation>
        <location evidence="8">Cell membrane</location>
        <topology evidence="8">Single-pass type II membrane protein</topology>
    </subcellularLocation>
    <subcellularLocation>
        <location evidence="1">Membrane</location>
    </subcellularLocation>
    <text evidence="8">Localizes to the division septum.</text>
</comment>
<comment type="function">
    <text evidence="8">Cell division protein that may be involved in stabilizing or promoting the assembly of the division complex.</text>
</comment>
<organism evidence="11 12">
    <name type="scientific">Paenibacillus sabuli</name>
    <dbReference type="NCBI Taxonomy" id="2772509"/>
    <lineage>
        <taxon>Bacteria</taxon>
        <taxon>Bacillati</taxon>
        <taxon>Bacillota</taxon>
        <taxon>Bacilli</taxon>
        <taxon>Bacillales</taxon>
        <taxon>Paenibacillaceae</taxon>
        <taxon>Paenibacillus</taxon>
    </lineage>
</organism>
<dbReference type="GO" id="GO:0005886">
    <property type="term" value="C:plasma membrane"/>
    <property type="evidence" value="ECO:0007669"/>
    <property type="project" value="UniProtKB-SubCell"/>
</dbReference>
<evidence type="ECO:0000313" key="12">
    <source>
        <dbReference type="Proteomes" id="UP000621560"/>
    </source>
</evidence>
<dbReference type="Pfam" id="PF08478">
    <property type="entry name" value="POTRA_1"/>
    <property type="match status" value="1"/>
</dbReference>
<evidence type="ECO:0000256" key="3">
    <source>
        <dbReference type="ARBA" id="ARBA00022618"/>
    </source>
</evidence>
<feature type="region of interest" description="Disordered" evidence="9">
    <location>
        <begin position="236"/>
        <end position="257"/>
    </location>
</feature>
<evidence type="ECO:0000313" key="11">
    <source>
        <dbReference type="EMBL" id="MBD2846286.1"/>
    </source>
</evidence>
<evidence type="ECO:0000259" key="10">
    <source>
        <dbReference type="PROSITE" id="PS51779"/>
    </source>
</evidence>
<keyword evidence="4 8" id="KW-0812">Transmembrane</keyword>
<evidence type="ECO:0000256" key="5">
    <source>
        <dbReference type="ARBA" id="ARBA00022989"/>
    </source>
</evidence>
<dbReference type="GO" id="GO:0043093">
    <property type="term" value="P:FtsZ-dependent cytokinesis"/>
    <property type="evidence" value="ECO:0007669"/>
    <property type="project" value="UniProtKB-UniRule"/>
</dbReference>
<dbReference type="PROSITE" id="PS51779">
    <property type="entry name" value="POTRA"/>
    <property type="match status" value="1"/>
</dbReference>
<dbReference type="AlphaFoldDB" id="A0A927GSH2"/>
<evidence type="ECO:0000256" key="8">
    <source>
        <dbReference type="HAMAP-Rule" id="MF_00912"/>
    </source>
</evidence>
<feature type="transmembrane region" description="Helical" evidence="8">
    <location>
        <begin position="21"/>
        <end position="38"/>
    </location>
</feature>
<evidence type="ECO:0000256" key="4">
    <source>
        <dbReference type="ARBA" id="ARBA00022692"/>
    </source>
</evidence>
<accession>A0A927GSH2</accession>
<dbReference type="PANTHER" id="PTHR37820">
    <property type="entry name" value="CELL DIVISION PROTEIN DIVIB"/>
    <property type="match status" value="1"/>
</dbReference>
<evidence type="ECO:0000256" key="1">
    <source>
        <dbReference type="ARBA" id="ARBA00004370"/>
    </source>
</evidence>
<evidence type="ECO:0000256" key="9">
    <source>
        <dbReference type="SAM" id="MobiDB-lite"/>
    </source>
</evidence>
<keyword evidence="7 8" id="KW-0131">Cell cycle</keyword>
<dbReference type="InterPro" id="IPR050487">
    <property type="entry name" value="FtsQ_DivIB"/>
</dbReference>
<dbReference type="EMBL" id="JACXIZ010000021">
    <property type="protein sequence ID" value="MBD2846286.1"/>
    <property type="molecule type" value="Genomic_DNA"/>
</dbReference>
<name>A0A927GSH2_9BACL</name>
<dbReference type="Gene3D" id="3.40.50.10960">
    <property type="match status" value="1"/>
</dbReference>
<dbReference type="InterPro" id="IPR026580">
    <property type="entry name" value="DivIB"/>
</dbReference>
<comment type="caution">
    <text evidence="11">The sequence shown here is derived from an EMBL/GenBank/DDBJ whole genome shotgun (WGS) entry which is preliminary data.</text>
</comment>
<sequence>MEQTIPALKKPQPKRRGNRKLLAVLVLLFIVLLAVLFFNSSISKISSVAVAGQQFLTKEELIDAAGVGIGDPFFSDSSNTIAARVEELHAVEEVEVTKHFPGDVQIRVREYPAVAYELDGQAELTAVLSNGTAIGLAGRDYIVDKPVLVGWEPEDPLKQKLSQTLSRLQAGLLSDFSEIIPIPSTSYPDRIKIYTRTQYEVVTAVSLLEEKADTLGALIETQEPGKVTMLLADTYTPFEQAGEEGESEDSNEKETTQ</sequence>
<dbReference type="Gene3D" id="3.10.20.310">
    <property type="entry name" value="membrane protein fhac"/>
    <property type="match status" value="1"/>
</dbReference>
<evidence type="ECO:0000256" key="7">
    <source>
        <dbReference type="ARBA" id="ARBA00023306"/>
    </source>
</evidence>
<dbReference type="RefSeq" id="WP_190918535.1">
    <property type="nucleotide sequence ID" value="NZ_JACXIZ010000021.1"/>
</dbReference>
<feature type="domain" description="POTRA" evidence="10">
    <location>
        <begin position="43"/>
        <end position="111"/>
    </location>
</feature>
<dbReference type="InterPro" id="IPR013685">
    <property type="entry name" value="POTRA_FtsQ_type"/>
</dbReference>
<protein>
    <recommendedName>
        <fullName evidence="8">Cell division protein DivIB</fullName>
    </recommendedName>
</protein>
<reference evidence="11" key="1">
    <citation type="submission" date="2020-09" db="EMBL/GenBank/DDBJ databases">
        <title>A novel bacterium of genus Paenibacillus, isolated from South China Sea.</title>
        <authorList>
            <person name="Huang H."/>
            <person name="Mo K."/>
            <person name="Hu Y."/>
        </authorList>
    </citation>
    <scope>NUCLEOTIDE SEQUENCE</scope>
    <source>
        <strain evidence="11">IB182496</strain>
    </source>
</reference>
<evidence type="ECO:0000256" key="6">
    <source>
        <dbReference type="ARBA" id="ARBA00023136"/>
    </source>
</evidence>
<dbReference type="HAMAP" id="MF_00912">
    <property type="entry name" value="DivIB"/>
    <property type="match status" value="1"/>
</dbReference>
<evidence type="ECO:0000256" key="2">
    <source>
        <dbReference type="ARBA" id="ARBA00022475"/>
    </source>
</evidence>
<dbReference type="Proteomes" id="UP000621560">
    <property type="component" value="Unassembled WGS sequence"/>
</dbReference>
<keyword evidence="3 8" id="KW-0132">Cell division</keyword>
<keyword evidence="6 8" id="KW-0472">Membrane</keyword>
<gene>
    <name evidence="8" type="primary">divIB</name>
    <name evidence="11" type="ORF">IDH44_13870</name>
</gene>
<keyword evidence="5 8" id="KW-1133">Transmembrane helix</keyword>
<comment type="similarity">
    <text evidence="8">Belongs to the FtsQ/DivIB family. DivIB subfamily.</text>
</comment>
<keyword evidence="12" id="KW-1185">Reference proteome</keyword>
<dbReference type="GO" id="GO:0032153">
    <property type="term" value="C:cell division site"/>
    <property type="evidence" value="ECO:0007669"/>
    <property type="project" value="UniProtKB-UniRule"/>
</dbReference>
<dbReference type="InterPro" id="IPR034746">
    <property type="entry name" value="POTRA"/>
</dbReference>
<dbReference type="PANTHER" id="PTHR37820:SF1">
    <property type="entry name" value="CELL DIVISION PROTEIN FTSQ"/>
    <property type="match status" value="1"/>
</dbReference>
<keyword evidence="2 8" id="KW-1003">Cell membrane</keyword>